<reference evidence="2" key="1">
    <citation type="submission" date="2025-08" db="UniProtKB">
        <authorList>
            <consortium name="Ensembl"/>
        </authorList>
    </citation>
    <scope>IDENTIFICATION</scope>
</reference>
<reference evidence="2" key="2">
    <citation type="submission" date="2025-09" db="UniProtKB">
        <authorList>
            <consortium name="Ensembl"/>
        </authorList>
    </citation>
    <scope>IDENTIFICATION</scope>
</reference>
<dbReference type="Ensembl" id="ENSJJAT00000007516.1">
    <property type="protein sequence ID" value="ENSJJAP00000003397.1"/>
    <property type="gene ID" value="ENSJJAG00000006637.1"/>
</dbReference>
<evidence type="ECO:0000313" key="2">
    <source>
        <dbReference type="Ensembl" id="ENSJJAP00000003397.1"/>
    </source>
</evidence>
<dbReference type="GeneTree" id="ENSGT00940000153476"/>
<keyword evidence="1" id="KW-0175">Coiled coil</keyword>
<accession>A0A8C5K0F5</accession>
<dbReference type="InterPro" id="IPR011009">
    <property type="entry name" value="Kinase-like_dom_sf"/>
</dbReference>
<dbReference type="AlphaFoldDB" id="A0A8C5K0F5"/>
<dbReference type="Gene3D" id="3.30.200.20">
    <property type="entry name" value="Phosphorylase Kinase, domain 1"/>
    <property type="match status" value="1"/>
</dbReference>
<feature type="coiled-coil region" evidence="1">
    <location>
        <begin position="38"/>
        <end position="65"/>
    </location>
</feature>
<keyword evidence="3" id="KW-1185">Reference proteome</keyword>
<organism evidence="2 3">
    <name type="scientific">Jaculus jaculus</name>
    <name type="common">Lesser Egyptian jerboa</name>
    <dbReference type="NCBI Taxonomy" id="51337"/>
    <lineage>
        <taxon>Eukaryota</taxon>
        <taxon>Metazoa</taxon>
        <taxon>Chordata</taxon>
        <taxon>Craniata</taxon>
        <taxon>Vertebrata</taxon>
        <taxon>Euteleostomi</taxon>
        <taxon>Mammalia</taxon>
        <taxon>Eutheria</taxon>
        <taxon>Euarchontoglires</taxon>
        <taxon>Glires</taxon>
        <taxon>Rodentia</taxon>
        <taxon>Myomorpha</taxon>
        <taxon>Dipodoidea</taxon>
        <taxon>Dipodidae</taxon>
        <taxon>Dipodinae</taxon>
        <taxon>Jaculus</taxon>
    </lineage>
</organism>
<dbReference type="SUPFAM" id="SSF56112">
    <property type="entry name" value="Protein kinase-like (PK-like)"/>
    <property type="match status" value="1"/>
</dbReference>
<proteinExistence type="predicted"/>
<dbReference type="Proteomes" id="UP000694385">
    <property type="component" value="Unassembled WGS sequence"/>
</dbReference>
<name>A0A8C5K0F5_JACJA</name>
<protein>
    <submittedName>
        <fullName evidence="2">Uncharacterized protein</fullName>
    </submittedName>
</protein>
<evidence type="ECO:0000256" key="1">
    <source>
        <dbReference type="SAM" id="Coils"/>
    </source>
</evidence>
<sequence>MAHLRGFAHQHSCVDPEELFTKLDRIGKGSSGEVYKGIDNHTKEVVEAEDEIEDIQQEITVLKHQAMDYHGVLGRWLCIGLAEARPLGGNLYCHHPVGNPEGPGLSALGAQDPPRHQSCQCAALGGG</sequence>
<evidence type="ECO:0000313" key="3">
    <source>
        <dbReference type="Proteomes" id="UP000694385"/>
    </source>
</evidence>